<proteinExistence type="predicted"/>
<sequence>MGPMKLYFDIRDIFRAPRLALSGKKIMIMVKGTLIGYAAYWIFTTISFILCGYTLGDMWADYGLYPCLFTVVGNIPWYACAVFDIGVLLLIISISLSCTQVSRVTYKQLKGDEFFSSTDACSYVKKHWQAVIMAPVSIALIITFFLFFSGIFALFGKIPYVGEFLFSIPYLFYFLGALFTIYTGIVFLISLIYSPAIVGAGEEDTMGTVFQSYSITWSQPWRIILYHLSLLPVLVIGVHIFKWFMTASFSLINAVFGCDWFMGDKLNRIVSYAYDNVYPEFINEICVSFNTICTTVCNSCCSCLSFIPFNNGGDLSGTEMVSAVILSCFLFIIVLAVASYGLSILSVSETLMYVIFKKKSDDDNLLEHKDEDELEDEDDTDFGTTDDSDDDGQSDPTDEGDTSVNASDDDDTHSDSSEEESSD</sequence>
<keyword evidence="2" id="KW-0472">Membrane</keyword>
<feature type="transmembrane region" description="Helical" evidence="2">
    <location>
        <begin position="75"/>
        <end position="98"/>
    </location>
</feature>
<name>A0A381Z9X6_9ZZZZ</name>
<organism evidence="3">
    <name type="scientific">marine metagenome</name>
    <dbReference type="NCBI Taxonomy" id="408172"/>
    <lineage>
        <taxon>unclassified sequences</taxon>
        <taxon>metagenomes</taxon>
        <taxon>ecological metagenomes</taxon>
    </lineage>
</organism>
<feature type="transmembrane region" description="Helical" evidence="2">
    <location>
        <begin position="132"/>
        <end position="155"/>
    </location>
</feature>
<keyword evidence="2" id="KW-1133">Transmembrane helix</keyword>
<feature type="compositionally biased region" description="Acidic residues" evidence="1">
    <location>
        <begin position="372"/>
        <end position="423"/>
    </location>
</feature>
<keyword evidence="2" id="KW-0812">Transmembrane</keyword>
<protein>
    <submittedName>
        <fullName evidence="3">Uncharacterized protein</fullName>
    </submittedName>
</protein>
<gene>
    <name evidence="3" type="ORF">METZ01_LOCUS138798</name>
</gene>
<feature type="transmembrane region" description="Helical" evidence="2">
    <location>
        <begin position="223"/>
        <end position="241"/>
    </location>
</feature>
<feature type="transmembrane region" description="Helical" evidence="2">
    <location>
        <begin position="34"/>
        <end position="55"/>
    </location>
</feature>
<feature type="transmembrane region" description="Helical" evidence="2">
    <location>
        <begin position="170"/>
        <end position="193"/>
    </location>
</feature>
<feature type="transmembrane region" description="Helical" evidence="2">
    <location>
        <begin position="320"/>
        <end position="342"/>
    </location>
</feature>
<dbReference type="AlphaFoldDB" id="A0A381Z9X6"/>
<feature type="region of interest" description="Disordered" evidence="1">
    <location>
        <begin position="367"/>
        <end position="423"/>
    </location>
</feature>
<evidence type="ECO:0000313" key="3">
    <source>
        <dbReference type="EMBL" id="SVA85944.1"/>
    </source>
</evidence>
<dbReference type="EMBL" id="UINC01020473">
    <property type="protein sequence ID" value="SVA85944.1"/>
    <property type="molecule type" value="Genomic_DNA"/>
</dbReference>
<reference evidence="3" key="1">
    <citation type="submission" date="2018-05" db="EMBL/GenBank/DDBJ databases">
        <authorList>
            <person name="Lanie J.A."/>
            <person name="Ng W.-L."/>
            <person name="Kazmierczak K.M."/>
            <person name="Andrzejewski T.M."/>
            <person name="Davidsen T.M."/>
            <person name="Wayne K.J."/>
            <person name="Tettelin H."/>
            <person name="Glass J.I."/>
            <person name="Rusch D."/>
            <person name="Podicherti R."/>
            <person name="Tsui H.-C.T."/>
            <person name="Winkler M.E."/>
        </authorList>
    </citation>
    <scope>NUCLEOTIDE SEQUENCE</scope>
</reference>
<evidence type="ECO:0000256" key="1">
    <source>
        <dbReference type="SAM" id="MobiDB-lite"/>
    </source>
</evidence>
<accession>A0A381Z9X6</accession>
<evidence type="ECO:0000256" key="2">
    <source>
        <dbReference type="SAM" id="Phobius"/>
    </source>
</evidence>